<gene>
    <name evidence="1" type="primary">Acey_s0007.g3404</name>
    <name evidence="1" type="ORF">Y032_0007g3404</name>
</gene>
<keyword evidence="2" id="KW-1185">Reference proteome</keyword>
<protein>
    <submittedName>
        <fullName evidence="1">Uncharacterized protein</fullName>
    </submittedName>
</protein>
<reference evidence="2" key="1">
    <citation type="journal article" date="2015" name="Nat. Genet.">
        <title>The genome and transcriptome of the zoonotic hookworm Ancylostoma ceylanicum identify infection-specific gene families.</title>
        <authorList>
            <person name="Schwarz E.M."/>
            <person name="Hu Y."/>
            <person name="Antoshechkin I."/>
            <person name="Miller M.M."/>
            <person name="Sternberg P.W."/>
            <person name="Aroian R.V."/>
        </authorList>
    </citation>
    <scope>NUCLEOTIDE SEQUENCE</scope>
    <source>
        <strain evidence="2">HY135</strain>
    </source>
</reference>
<dbReference type="AlphaFoldDB" id="A0A016VNY8"/>
<name>A0A016VNY8_9BILA</name>
<sequence>MNSFKMIIISVVNLNDPFHLPLPESRSGIIFHENIDYINFSPFYLRVRKTCPLRLSATQNTTLKVTLETQSFGGERGGLPF</sequence>
<accession>A0A016VNY8</accession>
<dbReference type="Proteomes" id="UP000024635">
    <property type="component" value="Unassembled WGS sequence"/>
</dbReference>
<proteinExistence type="predicted"/>
<dbReference type="EMBL" id="JARK01001343">
    <property type="protein sequence ID" value="EYC28757.1"/>
    <property type="molecule type" value="Genomic_DNA"/>
</dbReference>
<comment type="caution">
    <text evidence="1">The sequence shown here is derived from an EMBL/GenBank/DDBJ whole genome shotgun (WGS) entry which is preliminary data.</text>
</comment>
<evidence type="ECO:0000313" key="1">
    <source>
        <dbReference type="EMBL" id="EYC28757.1"/>
    </source>
</evidence>
<organism evidence="1 2">
    <name type="scientific">Ancylostoma ceylanicum</name>
    <dbReference type="NCBI Taxonomy" id="53326"/>
    <lineage>
        <taxon>Eukaryota</taxon>
        <taxon>Metazoa</taxon>
        <taxon>Ecdysozoa</taxon>
        <taxon>Nematoda</taxon>
        <taxon>Chromadorea</taxon>
        <taxon>Rhabditida</taxon>
        <taxon>Rhabditina</taxon>
        <taxon>Rhabditomorpha</taxon>
        <taxon>Strongyloidea</taxon>
        <taxon>Ancylostomatidae</taxon>
        <taxon>Ancylostomatinae</taxon>
        <taxon>Ancylostoma</taxon>
    </lineage>
</organism>
<evidence type="ECO:0000313" key="2">
    <source>
        <dbReference type="Proteomes" id="UP000024635"/>
    </source>
</evidence>